<sequence length="258" mass="29781">MSREIFVHVPYRKLRDVKEKFLALGLSAELYFSALDLENCSLQEIKEELTPMVEAGLSFTIHAPFMDLNPGSVDPAIRKITLQRWLQILPLVEYLQAKVVVVHPGFDHWRYGALVEEWTELALQTLLDIIDRYPPHLLVAVENIFDKNPWIIKTLLDRVNHPRVGHCFDVGHFLLFSKTDLDTWFQALGPHLLELHLHDNQGDRDAHMGIGRGIAPWDKIFSLVESTGRKPIMVIEAHSEEDALVSLEFLKKRLHPRY</sequence>
<dbReference type="Proteomes" id="UP000885690">
    <property type="component" value="Unassembled WGS sequence"/>
</dbReference>
<dbReference type="InterPro" id="IPR013022">
    <property type="entry name" value="Xyl_isomerase-like_TIM-brl"/>
</dbReference>
<dbReference type="SUPFAM" id="SSF51658">
    <property type="entry name" value="Xylose isomerase-like"/>
    <property type="match status" value="1"/>
</dbReference>
<accession>A0A7C0U6W5</accession>
<gene>
    <name evidence="2" type="ORF">ENF32_05510</name>
</gene>
<keyword evidence="2" id="KW-0413">Isomerase</keyword>
<protein>
    <submittedName>
        <fullName evidence="2">Sugar phosphate isomerase/epimerase</fullName>
    </submittedName>
</protein>
<dbReference type="EMBL" id="DQWS01000205">
    <property type="protein sequence ID" value="HDD53507.1"/>
    <property type="molecule type" value="Genomic_DNA"/>
</dbReference>
<dbReference type="Gene3D" id="3.20.20.150">
    <property type="entry name" value="Divalent-metal-dependent TIM barrel enzymes"/>
    <property type="match status" value="1"/>
</dbReference>
<dbReference type="GO" id="GO:0016853">
    <property type="term" value="F:isomerase activity"/>
    <property type="evidence" value="ECO:0007669"/>
    <property type="project" value="UniProtKB-KW"/>
</dbReference>
<dbReference type="InterPro" id="IPR036237">
    <property type="entry name" value="Xyl_isomerase-like_sf"/>
</dbReference>
<evidence type="ECO:0000259" key="1">
    <source>
        <dbReference type="Pfam" id="PF01261"/>
    </source>
</evidence>
<name>A0A7C0U6W5_9BACT</name>
<feature type="domain" description="Xylose isomerase-like TIM barrel" evidence="1">
    <location>
        <begin position="38"/>
        <end position="252"/>
    </location>
</feature>
<dbReference type="PANTHER" id="PTHR12110:SF21">
    <property type="entry name" value="XYLOSE ISOMERASE-LIKE TIM BARREL DOMAIN-CONTAINING PROTEIN"/>
    <property type="match status" value="1"/>
</dbReference>
<dbReference type="AlphaFoldDB" id="A0A7C0U6W5"/>
<organism evidence="2">
    <name type="scientific">Thermosulfidibacter takaii</name>
    <dbReference type="NCBI Taxonomy" id="412593"/>
    <lineage>
        <taxon>Bacteria</taxon>
        <taxon>Pseudomonadati</taxon>
        <taxon>Thermosulfidibacterota</taxon>
        <taxon>Thermosulfidibacteria</taxon>
        <taxon>Thermosulfidibacterales</taxon>
        <taxon>Thermosulfidibacteraceae</taxon>
    </lineage>
</organism>
<proteinExistence type="predicted"/>
<comment type="caution">
    <text evidence="2">The sequence shown here is derived from an EMBL/GenBank/DDBJ whole genome shotgun (WGS) entry which is preliminary data.</text>
</comment>
<dbReference type="Pfam" id="PF01261">
    <property type="entry name" value="AP_endonuc_2"/>
    <property type="match status" value="1"/>
</dbReference>
<dbReference type="InterPro" id="IPR050312">
    <property type="entry name" value="IolE/XylAMocC-like"/>
</dbReference>
<reference evidence="2" key="1">
    <citation type="journal article" date="2020" name="mSystems">
        <title>Genome- and Community-Level Interaction Insights into Carbon Utilization and Element Cycling Functions of Hydrothermarchaeota in Hydrothermal Sediment.</title>
        <authorList>
            <person name="Zhou Z."/>
            <person name="Liu Y."/>
            <person name="Xu W."/>
            <person name="Pan J."/>
            <person name="Luo Z.H."/>
            <person name="Li M."/>
        </authorList>
    </citation>
    <scope>NUCLEOTIDE SEQUENCE [LARGE SCALE GENOMIC DNA]</scope>
    <source>
        <strain evidence="2">HyVt-115</strain>
    </source>
</reference>
<evidence type="ECO:0000313" key="2">
    <source>
        <dbReference type="EMBL" id="HDD53507.1"/>
    </source>
</evidence>
<dbReference type="PANTHER" id="PTHR12110">
    <property type="entry name" value="HYDROXYPYRUVATE ISOMERASE"/>
    <property type="match status" value="1"/>
</dbReference>